<dbReference type="OrthoDB" id="5149230at2759"/>
<feature type="compositionally biased region" description="Low complexity" evidence="1">
    <location>
        <begin position="23"/>
        <end position="70"/>
    </location>
</feature>
<feature type="region of interest" description="Disordered" evidence="1">
    <location>
        <begin position="1"/>
        <end position="126"/>
    </location>
</feature>
<evidence type="ECO:0000256" key="1">
    <source>
        <dbReference type="SAM" id="MobiDB-lite"/>
    </source>
</evidence>
<dbReference type="EMBL" id="CABFNQ020000690">
    <property type="protein sequence ID" value="CAH0023348.1"/>
    <property type="molecule type" value="Genomic_DNA"/>
</dbReference>
<protein>
    <submittedName>
        <fullName evidence="2">Uncharacterized protein</fullName>
    </submittedName>
</protein>
<comment type="caution">
    <text evidence="2">The sequence shown here is derived from an EMBL/GenBank/DDBJ whole genome shotgun (WGS) entry which is preliminary data.</text>
</comment>
<feature type="compositionally biased region" description="Pro residues" evidence="1">
    <location>
        <begin position="98"/>
        <end position="109"/>
    </location>
</feature>
<dbReference type="Proteomes" id="UP000696573">
    <property type="component" value="Unassembled WGS sequence"/>
</dbReference>
<accession>A0A9N9YH02</accession>
<dbReference type="AlphaFoldDB" id="A0A9N9YH02"/>
<evidence type="ECO:0000313" key="3">
    <source>
        <dbReference type="Proteomes" id="UP000696573"/>
    </source>
</evidence>
<proteinExistence type="predicted"/>
<evidence type="ECO:0000313" key="2">
    <source>
        <dbReference type="EMBL" id="CAH0023348.1"/>
    </source>
</evidence>
<organism evidence="2 3">
    <name type="scientific">Clonostachys rhizophaga</name>
    <dbReference type="NCBI Taxonomy" id="160324"/>
    <lineage>
        <taxon>Eukaryota</taxon>
        <taxon>Fungi</taxon>
        <taxon>Dikarya</taxon>
        <taxon>Ascomycota</taxon>
        <taxon>Pezizomycotina</taxon>
        <taxon>Sordariomycetes</taxon>
        <taxon>Hypocreomycetidae</taxon>
        <taxon>Hypocreales</taxon>
        <taxon>Bionectriaceae</taxon>
        <taxon>Clonostachys</taxon>
    </lineage>
</organism>
<gene>
    <name evidence="2" type="ORF">CRHIZ90672A_00007803</name>
</gene>
<keyword evidence="3" id="KW-1185">Reference proteome</keyword>
<name>A0A9N9YH02_9HYPO</name>
<feature type="non-terminal residue" evidence="2">
    <location>
        <position position="256"/>
    </location>
</feature>
<reference evidence="2" key="1">
    <citation type="submission" date="2021-10" db="EMBL/GenBank/DDBJ databases">
        <authorList>
            <person name="Piombo E."/>
        </authorList>
    </citation>
    <scope>NUCLEOTIDE SEQUENCE</scope>
</reference>
<sequence>MDMIQTLRKSYTPPAAAFQVLESPTTSTSTATSTPSSSTGSSSTSSSTSSSSTSSSASPPLRSSSKSSPADQIRVPNPSPRTRSQQDGFTFVRDLRPRSPPPTTRPPSPATVARPQNPVQEQQEPTLIIDSRHNEDIFSYHIKSGDPVGPTKNVLSQINIRIPINIISIYKAQELDLSIEDLESGDPRKVQYISSEHRTTNWKIVGKTLDAKIYSDSNAHTKPKTLSLFVAHASLDPPIILGQPFLKQSRRNYRTQ</sequence>